<comment type="caution">
    <text evidence="1">The sequence shown here is derived from an EMBL/GenBank/DDBJ whole genome shotgun (WGS) entry which is preliminary data.</text>
</comment>
<organism evidence="1">
    <name type="scientific">Rhizobium leguminosarum</name>
    <dbReference type="NCBI Taxonomy" id="384"/>
    <lineage>
        <taxon>Bacteria</taxon>
        <taxon>Pseudomonadati</taxon>
        <taxon>Pseudomonadota</taxon>
        <taxon>Alphaproteobacteria</taxon>
        <taxon>Hyphomicrobiales</taxon>
        <taxon>Rhizobiaceae</taxon>
        <taxon>Rhizobium/Agrobacterium group</taxon>
        <taxon>Rhizobium</taxon>
    </lineage>
</organism>
<reference evidence="1" key="1">
    <citation type="submission" date="2016-04" db="EMBL/GenBank/DDBJ databases">
        <title>Fast-growing isolate from the root nodules of Vavilovia formosa.</title>
        <authorList>
            <person name="Kimeklis A."/>
            <person name="Safronova V."/>
            <person name="Belimov A."/>
            <person name="Andronov E."/>
        </authorList>
    </citation>
    <scope>NUCLEOTIDE SEQUENCE [LARGE SCALE GENOMIC DNA]</scope>
    <source>
        <strain evidence="1">Vaf-46</strain>
    </source>
</reference>
<dbReference type="AlphaFoldDB" id="A0A179BFA3"/>
<protein>
    <submittedName>
        <fullName evidence="1">Uncharacterized protein</fullName>
    </submittedName>
</protein>
<proteinExistence type="predicted"/>
<sequence>MVDVSIPAPDRPGIYFPDTVILYGVKLNTGTPFAEFDAGENGSAALQMLLYRSGVAQTEKQYSIVLGYGYAFEGHCYRLDTKRVFIVKGARAEEAVGCGFDPPPNANANAKYYMWRVRSSEELLEITLNYGDVKKLILDANLPGRRSPSSYAITAALAHRDGRLNRD</sequence>
<dbReference type="EMBL" id="LWBS01000426">
    <property type="protein sequence ID" value="OAP90060.1"/>
    <property type="molecule type" value="Genomic_DNA"/>
</dbReference>
<gene>
    <name evidence="1" type="ORF">A4U53_31115</name>
</gene>
<evidence type="ECO:0000313" key="1">
    <source>
        <dbReference type="EMBL" id="OAP90060.1"/>
    </source>
</evidence>
<accession>A0A179BFA3</accession>
<name>A0A179BFA3_RHILE</name>